<evidence type="ECO:0000256" key="2">
    <source>
        <dbReference type="ARBA" id="ARBA00022475"/>
    </source>
</evidence>
<accession>A0A7W5CEX6</accession>
<dbReference type="PANTHER" id="PTHR23513:SF6">
    <property type="entry name" value="MAJOR FACILITATOR SUPERFAMILY ASSOCIATED DOMAIN-CONTAINING PROTEIN"/>
    <property type="match status" value="1"/>
</dbReference>
<gene>
    <name evidence="8" type="ORF">FHS07_000125</name>
</gene>
<proteinExistence type="predicted"/>
<dbReference type="InterPro" id="IPR020846">
    <property type="entry name" value="MFS_dom"/>
</dbReference>
<dbReference type="InterPro" id="IPR036259">
    <property type="entry name" value="MFS_trans_sf"/>
</dbReference>
<comment type="caution">
    <text evidence="8">The sequence shown here is derived from an EMBL/GenBank/DDBJ whole genome shotgun (WGS) entry which is preliminary data.</text>
</comment>
<feature type="transmembrane region" description="Helical" evidence="6">
    <location>
        <begin position="274"/>
        <end position="296"/>
    </location>
</feature>
<dbReference type="GO" id="GO:0005886">
    <property type="term" value="C:plasma membrane"/>
    <property type="evidence" value="ECO:0007669"/>
    <property type="project" value="UniProtKB-SubCell"/>
</dbReference>
<sequence length="420" mass="42891">MTAGTWRYPGVVRLVSGGAVAETADWMLLVALPLFVLGVTGSPLITSIVFVLQAVLSVAAAPLAGLLIDHADPWHLMGGTAAAQAVAVLPLIFVDTVDDLWIVYLVAIVQSVLGAIIEPARPSVAAALVPPAHVAPVNQLLGVGSGLARLVGAPIGGLVLGLGGVDALVVATVAAYAVACAALFTRAPKRRDAATPPPADLAIPHTMERDAAGAPPRTTFFAELGSGLAIVAADRVLRRLMMVAMLMSLAQGLFTILFVLFVQRSLGGGDTEVGILRGIQAVGALIAGLGLMGVVGRVAPWRLAAASILGFGVLTLAIWNLPALTTWFPVYVVLFALVGAPGLVAMTAMLTIVDRETPASHRGRVTSLLFAALTALQAVGTLLGGFVGSGPAFTASLQVQGALYLAAGLLALTMVRRGSR</sequence>
<evidence type="ECO:0000259" key="7">
    <source>
        <dbReference type="PROSITE" id="PS50850"/>
    </source>
</evidence>
<feature type="domain" description="Major facilitator superfamily (MFS) profile" evidence="7">
    <location>
        <begin position="236"/>
        <end position="420"/>
    </location>
</feature>
<reference evidence="8 9" key="1">
    <citation type="submission" date="2020-08" db="EMBL/GenBank/DDBJ databases">
        <title>Genomic Encyclopedia of Type Strains, Phase III (KMG-III): the genomes of soil and plant-associated and newly described type strains.</title>
        <authorList>
            <person name="Whitman W."/>
        </authorList>
    </citation>
    <scope>NUCLEOTIDE SEQUENCE [LARGE SCALE GENOMIC DNA]</scope>
    <source>
        <strain evidence="8 9">CECT 8356</strain>
    </source>
</reference>
<organism evidence="8 9">
    <name type="scientific">Microbacterium proteolyticum</name>
    <dbReference type="NCBI Taxonomy" id="1572644"/>
    <lineage>
        <taxon>Bacteria</taxon>
        <taxon>Bacillati</taxon>
        <taxon>Actinomycetota</taxon>
        <taxon>Actinomycetes</taxon>
        <taxon>Micrococcales</taxon>
        <taxon>Microbacteriaceae</taxon>
        <taxon>Microbacterium</taxon>
    </lineage>
</organism>
<dbReference type="SUPFAM" id="SSF103473">
    <property type="entry name" value="MFS general substrate transporter"/>
    <property type="match status" value="1"/>
</dbReference>
<dbReference type="PROSITE" id="PS50850">
    <property type="entry name" value="MFS"/>
    <property type="match status" value="1"/>
</dbReference>
<feature type="transmembrane region" description="Helical" evidence="6">
    <location>
        <begin position="240"/>
        <end position="262"/>
    </location>
</feature>
<comment type="subcellular location">
    <subcellularLocation>
        <location evidence="1">Cell membrane</location>
        <topology evidence="1">Multi-pass membrane protein</topology>
    </subcellularLocation>
</comment>
<evidence type="ECO:0000256" key="4">
    <source>
        <dbReference type="ARBA" id="ARBA00022989"/>
    </source>
</evidence>
<evidence type="ECO:0000313" key="8">
    <source>
        <dbReference type="EMBL" id="MBB3156441.1"/>
    </source>
</evidence>
<protein>
    <submittedName>
        <fullName evidence="8">MFS family permease</fullName>
    </submittedName>
</protein>
<feature type="transmembrane region" description="Helical" evidence="6">
    <location>
        <begin position="365"/>
        <end position="387"/>
    </location>
</feature>
<keyword evidence="3 6" id="KW-0812">Transmembrane</keyword>
<feature type="transmembrane region" description="Helical" evidence="6">
    <location>
        <begin position="328"/>
        <end position="353"/>
    </location>
</feature>
<dbReference type="Gene3D" id="1.20.1250.20">
    <property type="entry name" value="MFS general substrate transporter like domains"/>
    <property type="match status" value="1"/>
</dbReference>
<feature type="transmembrane region" description="Helical" evidence="6">
    <location>
        <begin position="393"/>
        <end position="415"/>
    </location>
</feature>
<dbReference type="InterPro" id="IPR011701">
    <property type="entry name" value="MFS"/>
</dbReference>
<evidence type="ECO:0000256" key="1">
    <source>
        <dbReference type="ARBA" id="ARBA00004651"/>
    </source>
</evidence>
<dbReference type="EMBL" id="JACHXY010000001">
    <property type="protein sequence ID" value="MBB3156441.1"/>
    <property type="molecule type" value="Genomic_DNA"/>
</dbReference>
<feature type="transmembrane region" description="Helical" evidence="6">
    <location>
        <begin position="74"/>
        <end position="93"/>
    </location>
</feature>
<keyword evidence="2" id="KW-1003">Cell membrane</keyword>
<evidence type="ECO:0000313" key="9">
    <source>
        <dbReference type="Proteomes" id="UP000543579"/>
    </source>
</evidence>
<dbReference type="Pfam" id="PF07690">
    <property type="entry name" value="MFS_1"/>
    <property type="match status" value="2"/>
</dbReference>
<feature type="transmembrane region" description="Helical" evidence="6">
    <location>
        <begin position="303"/>
        <end position="322"/>
    </location>
</feature>
<feature type="transmembrane region" description="Helical" evidence="6">
    <location>
        <begin position="100"/>
        <end position="117"/>
    </location>
</feature>
<evidence type="ECO:0000256" key="5">
    <source>
        <dbReference type="ARBA" id="ARBA00023136"/>
    </source>
</evidence>
<feature type="transmembrane region" description="Helical" evidence="6">
    <location>
        <begin position="14"/>
        <end position="37"/>
    </location>
</feature>
<dbReference type="PANTHER" id="PTHR23513">
    <property type="entry name" value="INTEGRAL MEMBRANE EFFLUX PROTEIN-RELATED"/>
    <property type="match status" value="1"/>
</dbReference>
<dbReference type="CDD" id="cd06173">
    <property type="entry name" value="MFS_MefA_like"/>
    <property type="match status" value="1"/>
</dbReference>
<name>A0A7W5CEX6_9MICO</name>
<evidence type="ECO:0000256" key="3">
    <source>
        <dbReference type="ARBA" id="ARBA00022692"/>
    </source>
</evidence>
<keyword evidence="4 6" id="KW-1133">Transmembrane helix</keyword>
<feature type="transmembrane region" description="Helical" evidence="6">
    <location>
        <begin position="155"/>
        <end position="184"/>
    </location>
</feature>
<dbReference type="GO" id="GO:0022857">
    <property type="term" value="F:transmembrane transporter activity"/>
    <property type="evidence" value="ECO:0007669"/>
    <property type="project" value="InterPro"/>
</dbReference>
<dbReference type="AlphaFoldDB" id="A0A7W5CEX6"/>
<dbReference type="Proteomes" id="UP000543579">
    <property type="component" value="Unassembled WGS sequence"/>
</dbReference>
<feature type="transmembrane region" description="Helical" evidence="6">
    <location>
        <begin position="44"/>
        <end position="68"/>
    </location>
</feature>
<evidence type="ECO:0000256" key="6">
    <source>
        <dbReference type="SAM" id="Phobius"/>
    </source>
</evidence>
<dbReference type="RefSeq" id="WP_183417994.1">
    <property type="nucleotide sequence ID" value="NZ_JACHXY010000001.1"/>
</dbReference>
<keyword evidence="5 6" id="KW-0472">Membrane</keyword>